<feature type="chain" id="PRO_5028235361" description="Tyrosinase copper-binding domain-containing protein" evidence="3">
    <location>
        <begin position="25"/>
        <end position="362"/>
    </location>
</feature>
<dbReference type="Pfam" id="PF00264">
    <property type="entry name" value="Tyrosinase"/>
    <property type="match status" value="1"/>
</dbReference>
<evidence type="ECO:0000259" key="4">
    <source>
        <dbReference type="PROSITE" id="PS00497"/>
    </source>
</evidence>
<dbReference type="PROSITE" id="PS00498">
    <property type="entry name" value="TYROSINASE_2"/>
    <property type="match status" value="1"/>
</dbReference>
<feature type="domain" description="Tyrosinase copper-binding" evidence="4">
    <location>
        <begin position="95"/>
        <end position="112"/>
    </location>
</feature>
<dbReference type="AlphaFoldDB" id="A0A6P8B315"/>
<evidence type="ECO:0000256" key="1">
    <source>
        <dbReference type="ARBA" id="ARBA00022723"/>
    </source>
</evidence>
<keyword evidence="1" id="KW-0479">Metal-binding</keyword>
<dbReference type="RefSeq" id="XP_030981563.1">
    <property type="nucleotide sequence ID" value="XM_031126984.1"/>
</dbReference>
<proteinExistence type="predicted"/>
<gene>
    <name evidence="7" type="ORF">PgNI_06966</name>
</gene>
<evidence type="ECO:0000313" key="6">
    <source>
        <dbReference type="Proteomes" id="UP000515153"/>
    </source>
</evidence>
<evidence type="ECO:0000256" key="2">
    <source>
        <dbReference type="ARBA" id="ARBA00023008"/>
    </source>
</evidence>
<reference evidence="7" key="2">
    <citation type="submission" date="2019-10" db="EMBL/GenBank/DDBJ databases">
        <authorList>
            <consortium name="NCBI Genome Project"/>
        </authorList>
    </citation>
    <scope>NUCLEOTIDE SEQUENCE</scope>
    <source>
        <strain evidence="7">NI907</strain>
    </source>
</reference>
<feature type="domain" description="Tyrosinase copper-binding" evidence="5">
    <location>
        <begin position="278"/>
        <end position="289"/>
    </location>
</feature>
<organism evidence="6 7">
    <name type="scientific">Pyricularia grisea</name>
    <name type="common">Crabgrass-specific blast fungus</name>
    <name type="synonym">Magnaporthe grisea</name>
    <dbReference type="NCBI Taxonomy" id="148305"/>
    <lineage>
        <taxon>Eukaryota</taxon>
        <taxon>Fungi</taxon>
        <taxon>Dikarya</taxon>
        <taxon>Ascomycota</taxon>
        <taxon>Pezizomycotina</taxon>
        <taxon>Sordariomycetes</taxon>
        <taxon>Sordariomycetidae</taxon>
        <taxon>Magnaporthales</taxon>
        <taxon>Pyriculariaceae</taxon>
        <taxon>Pyricularia</taxon>
    </lineage>
</organism>
<dbReference type="KEGG" id="pgri:PgNI_06966"/>
<dbReference type="PANTHER" id="PTHR11474">
    <property type="entry name" value="TYROSINASE FAMILY MEMBER"/>
    <property type="match status" value="1"/>
</dbReference>
<reference evidence="7" key="1">
    <citation type="journal article" date="2019" name="Mol. Biol. Evol.">
        <title>Blast fungal genomes show frequent chromosomal changes, gene gains and losses, and effector gene turnover.</title>
        <authorList>
            <person name="Gomez Luciano L.B."/>
            <person name="Jason Tsai I."/>
            <person name="Chuma I."/>
            <person name="Tosa Y."/>
            <person name="Chen Y.H."/>
            <person name="Li J.Y."/>
            <person name="Li M.Y."/>
            <person name="Jade Lu M.Y."/>
            <person name="Nakayashiki H."/>
            <person name="Li W.H."/>
        </authorList>
    </citation>
    <scope>NUCLEOTIDE SEQUENCE</scope>
    <source>
        <strain evidence="7">NI907</strain>
    </source>
</reference>
<keyword evidence="3" id="KW-0732">Signal</keyword>
<dbReference type="PRINTS" id="PR00092">
    <property type="entry name" value="TYROSINASE"/>
</dbReference>
<dbReference type="InterPro" id="IPR008922">
    <property type="entry name" value="Di-copper_centre_dom_sf"/>
</dbReference>
<dbReference type="InterPro" id="IPR050316">
    <property type="entry name" value="Tyrosinase/Hemocyanin"/>
</dbReference>
<dbReference type="GeneID" id="41961893"/>
<dbReference type="PROSITE" id="PS00497">
    <property type="entry name" value="TYROSINASE_1"/>
    <property type="match status" value="1"/>
</dbReference>
<dbReference type="PANTHER" id="PTHR11474:SF126">
    <property type="entry name" value="TYROSINASE-LIKE PROTEIN TYR-1-RELATED"/>
    <property type="match status" value="1"/>
</dbReference>
<protein>
    <recommendedName>
        <fullName evidence="4 5">Tyrosinase copper-binding domain-containing protein</fullName>
    </recommendedName>
</protein>
<feature type="signal peptide" evidence="3">
    <location>
        <begin position="1"/>
        <end position="24"/>
    </location>
</feature>
<reference evidence="7" key="3">
    <citation type="submission" date="2025-08" db="UniProtKB">
        <authorList>
            <consortium name="RefSeq"/>
        </authorList>
    </citation>
    <scope>IDENTIFICATION</scope>
    <source>
        <strain evidence="7">NI907</strain>
    </source>
</reference>
<dbReference type="InterPro" id="IPR002227">
    <property type="entry name" value="Tyrosinase_Cu-bd"/>
</dbReference>
<dbReference type="GO" id="GO:0046872">
    <property type="term" value="F:metal ion binding"/>
    <property type="evidence" value="ECO:0007669"/>
    <property type="project" value="UniProtKB-KW"/>
</dbReference>
<evidence type="ECO:0000256" key="3">
    <source>
        <dbReference type="SAM" id="SignalP"/>
    </source>
</evidence>
<sequence>MHGPFSAILISGLLLFAGLGPAAAAPPGPAKPGRCVRPAVRREWRNLSQKERLNYVDAVKCLMSTPSKSNDFYPAAKSRFDDFQGMHIKVGHAMHFNGQFLPWHRWMMHLYETELKTCGFKGALPYWGIEHDNTIENFAKSPVFDDVYGLGGNGAFIEDVSSPIEFPIKTPTEIPGRTGGGCVTTGPFANLTVSMGLGDSLEFQPHCLRRDFSPTLASTSMSHEVISKTLANSNFWGFSRWIQGFGFDAENLTIHGGMHLSIGGQVGEAADVYSSPGDPLFYFIHSGLDRIWDMWQRMDWPKRKCDVAGPDTMFAYPFDFFGDVEYKNITIDHVLEYPGFSEPITIRDVMDTAGGKLCYKYE</sequence>
<dbReference type="SUPFAM" id="SSF48056">
    <property type="entry name" value="Di-copper centre-containing domain"/>
    <property type="match status" value="1"/>
</dbReference>
<dbReference type="Proteomes" id="UP000515153">
    <property type="component" value="Unplaced"/>
</dbReference>
<accession>A0A6P8B315</accession>
<dbReference type="Gene3D" id="1.10.1280.10">
    <property type="entry name" value="Di-copper center containing domain from catechol oxidase"/>
    <property type="match status" value="1"/>
</dbReference>
<evidence type="ECO:0000313" key="7">
    <source>
        <dbReference type="RefSeq" id="XP_030981563.1"/>
    </source>
</evidence>
<evidence type="ECO:0000259" key="5">
    <source>
        <dbReference type="PROSITE" id="PS00498"/>
    </source>
</evidence>
<keyword evidence="6" id="KW-1185">Reference proteome</keyword>
<dbReference type="GO" id="GO:0016491">
    <property type="term" value="F:oxidoreductase activity"/>
    <property type="evidence" value="ECO:0007669"/>
    <property type="project" value="InterPro"/>
</dbReference>
<name>A0A6P8B315_PYRGI</name>
<keyword evidence="2" id="KW-0186">Copper</keyword>